<dbReference type="PROSITE" id="PS51471">
    <property type="entry name" value="FE2OG_OXY"/>
    <property type="match status" value="1"/>
</dbReference>
<dbReference type="Proteomes" id="UP001149074">
    <property type="component" value="Unassembled WGS sequence"/>
</dbReference>
<feature type="compositionally biased region" description="Low complexity" evidence="2">
    <location>
        <begin position="143"/>
        <end position="152"/>
    </location>
</feature>
<dbReference type="InterPro" id="IPR037151">
    <property type="entry name" value="AlkB-like_sf"/>
</dbReference>
<protein>
    <submittedName>
        <fullName evidence="4">Oxoglutarate/iron-dependent dioxygenase</fullName>
    </submittedName>
</protein>
<dbReference type="GeneID" id="81352486"/>
<evidence type="ECO:0000313" key="5">
    <source>
        <dbReference type="Proteomes" id="UP001149074"/>
    </source>
</evidence>
<proteinExistence type="predicted"/>
<dbReference type="PANTHER" id="PTHR31573">
    <property type="entry name" value="ALPHA-KETOGLUTARATE-DEPENDENT DIOXYGENASE ALKB HOMOLOG 2"/>
    <property type="match status" value="1"/>
</dbReference>
<organism evidence="4 5">
    <name type="scientific">Penicillium argentinense</name>
    <dbReference type="NCBI Taxonomy" id="1131581"/>
    <lineage>
        <taxon>Eukaryota</taxon>
        <taxon>Fungi</taxon>
        <taxon>Dikarya</taxon>
        <taxon>Ascomycota</taxon>
        <taxon>Pezizomycotina</taxon>
        <taxon>Eurotiomycetes</taxon>
        <taxon>Eurotiomycetidae</taxon>
        <taxon>Eurotiales</taxon>
        <taxon>Aspergillaceae</taxon>
        <taxon>Penicillium</taxon>
    </lineage>
</organism>
<dbReference type="GO" id="GO:0051747">
    <property type="term" value="F:cytosine C-5 DNA demethylase activity"/>
    <property type="evidence" value="ECO:0007669"/>
    <property type="project" value="TreeGrafter"/>
</dbReference>
<dbReference type="InterPro" id="IPR032852">
    <property type="entry name" value="ALKBH2"/>
</dbReference>
<feature type="binding site" evidence="1">
    <location>
        <position position="342"/>
    </location>
    <ligand>
        <name>2-oxoglutarate</name>
        <dbReference type="ChEBI" id="CHEBI:16810"/>
    </ligand>
</feature>
<dbReference type="InterPro" id="IPR027450">
    <property type="entry name" value="AlkB-like"/>
</dbReference>
<keyword evidence="4" id="KW-0560">Oxidoreductase</keyword>
<dbReference type="EMBL" id="JAPQKI010000002">
    <property type="protein sequence ID" value="KAJ5110478.1"/>
    <property type="molecule type" value="Genomic_DNA"/>
</dbReference>
<sequence length="387" mass="43109">MSKRTLDAFFSTASKRTKPASSQNDPPTAPSKHETYPFPIASLPANLQLALNETPAGKARVMNDRPDLDCLYFQPYIPRGTANELFRFLRAEIPFYRVVYFAKRGGVDVQINTPRYTTVFGVDESAFFAEAPSVDSENGEGYAAATPTAKTAKPGEEKSTNSQPKHSEKTSYKSQNTHDSEKEYKTNNLRLYNKKDNTPIQPGKYGHSPRPIPACLHTLKKSIEIATKTTYNFVLVNYYTNGNDSIAFHSDDERFLGHEPSIASLSLGAEREFLLKHKPQPAPWNPATVEKTKQSPTDMIKLLLGSGDMILMRGSTQSNWLHSIPKRKGKVPVGGRINITFRRAVVPAGTDNYYHYNVGSGGVWRWDAVKGEMVEIASRKDEDKGKG</sequence>
<feature type="binding site" evidence="1">
    <location>
        <position position="252"/>
    </location>
    <ligand>
        <name>2-oxoglutarate</name>
        <dbReference type="ChEBI" id="CHEBI:16810"/>
    </ligand>
</feature>
<dbReference type="GO" id="GO:0006307">
    <property type="term" value="P:DNA alkylation repair"/>
    <property type="evidence" value="ECO:0007669"/>
    <property type="project" value="TreeGrafter"/>
</dbReference>
<dbReference type="InterPro" id="IPR005123">
    <property type="entry name" value="Oxoglu/Fe-dep_dioxygenase_dom"/>
</dbReference>
<name>A0A9W9G1Y7_9EURO</name>
<evidence type="ECO:0000256" key="1">
    <source>
        <dbReference type="PIRSR" id="PIRSR632852-1"/>
    </source>
</evidence>
<feature type="compositionally biased region" description="Polar residues" evidence="2">
    <location>
        <begin position="11"/>
        <end position="26"/>
    </location>
</feature>
<evidence type="ECO:0000256" key="2">
    <source>
        <dbReference type="SAM" id="MobiDB-lite"/>
    </source>
</evidence>
<feature type="binding site" evidence="1">
    <location>
        <position position="336"/>
    </location>
    <ligand>
        <name>2-oxoglutarate</name>
        <dbReference type="ChEBI" id="CHEBI:16810"/>
    </ligand>
</feature>
<feature type="domain" description="Fe2OG dioxygenase" evidence="3">
    <location>
        <begin position="230"/>
        <end position="345"/>
    </location>
</feature>
<keyword evidence="4" id="KW-0223">Dioxygenase</keyword>
<comment type="caution">
    <text evidence="4">The sequence shown here is derived from an EMBL/GenBank/DDBJ whole genome shotgun (WGS) entry which is preliminary data.</text>
</comment>
<feature type="binding site" evidence="1">
    <location>
        <position position="239"/>
    </location>
    <ligand>
        <name>2-oxoglutarate</name>
        <dbReference type="ChEBI" id="CHEBI:16810"/>
    </ligand>
</feature>
<reference evidence="4" key="1">
    <citation type="submission" date="2022-11" db="EMBL/GenBank/DDBJ databases">
        <authorList>
            <person name="Petersen C."/>
        </authorList>
    </citation>
    <scope>NUCLEOTIDE SEQUENCE</scope>
    <source>
        <strain evidence="4">IBT 30761</strain>
    </source>
</reference>
<evidence type="ECO:0000313" key="4">
    <source>
        <dbReference type="EMBL" id="KAJ5110478.1"/>
    </source>
</evidence>
<dbReference type="Gene3D" id="2.60.120.590">
    <property type="entry name" value="Alpha-ketoglutarate-dependent dioxygenase AlkB-like"/>
    <property type="match status" value="1"/>
</dbReference>
<dbReference type="AlphaFoldDB" id="A0A9W9G1Y7"/>
<feature type="binding site" evidence="1">
    <location>
        <position position="322"/>
    </location>
    <ligand>
        <name>2-oxoglutarate</name>
        <dbReference type="ChEBI" id="CHEBI:16810"/>
    </ligand>
</feature>
<feature type="binding site" evidence="1">
    <location>
        <position position="340"/>
    </location>
    <ligand>
        <name>2-oxoglutarate</name>
        <dbReference type="ChEBI" id="CHEBI:16810"/>
    </ligand>
</feature>
<feature type="binding site" evidence="1">
    <location>
        <position position="249"/>
    </location>
    <ligand>
        <name>2-oxoglutarate</name>
        <dbReference type="ChEBI" id="CHEBI:16810"/>
    </ligand>
</feature>
<feature type="compositionally biased region" description="Basic and acidic residues" evidence="2">
    <location>
        <begin position="153"/>
        <end position="185"/>
    </location>
</feature>
<dbReference type="PANTHER" id="PTHR31573:SF1">
    <property type="entry name" value="DNA OXIDATIVE DEMETHYLASE ALKBH2"/>
    <property type="match status" value="1"/>
</dbReference>
<feature type="binding site" evidence="1">
    <location>
        <position position="237"/>
    </location>
    <ligand>
        <name>2-oxoglutarate</name>
        <dbReference type="ChEBI" id="CHEBI:16810"/>
    </ligand>
</feature>
<keyword evidence="5" id="KW-1185">Reference proteome</keyword>
<feature type="region of interest" description="Disordered" evidence="2">
    <location>
        <begin position="1"/>
        <end position="35"/>
    </location>
</feature>
<accession>A0A9W9G1Y7</accession>
<gene>
    <name evidence="4" type="ORF">N7532_001013</name>
</gene>
<evidence type="ECO:0000259" key="3">
    <source>
        <dbReference type="PROSITE" id="PS51471"/>
    </source>
</evidence>
<dbReference type="Pfam" id="PF13532">
    <property type="entry name" value="2OG-FeII_Oxy_2"/>
    <property type="match status" value="1"/>
</dbReference>
<dbReference type="GO" id="GO:0035516">
    <property type="term" value="F:broad specificity oxidative DNA demethylase activity"/>
    <property type="evidence" value="ECO:0007669"/>
    <property type="project" value="TreeGrafter"/>
</dbReference>
<dbReference type="RefSeq" id="XP_056478548.1">
    <property type="nucleotide sequence ID" value="XM_056613507.1"/>
</dbReference>
<reference evidence="4" key="2">
    <citation type="journal article" date="2023" name="IMA Fungus">
        <title>Comparative genomic study of the Penicillium genus elucidates a diverse pangenome and 15 lateral gene transfer events.</title>
        <authorList>
            <person name="Petersen C."/>
            <person name="Sorensen T."/>
            <person name="Nielsen M.R."/>
            <person name="Sondergaard T.E."/>
            <person name="Sorensen J.L."/>
            <person name="Fitzpatrick D.A."/>
            <person name="Frisvad J.C."/>
            <person name="Nielsen K.L."/>
        </authorList>
    </citation>
    <scope>NUCLEOTIDE SEQUENCE</scope>
    <source>
        <strain evidence="4">IBT 30761</strain>
    </source>
</reference>
<dbReference type="GO" id="GO:0008198">
    <property type="term" value="F:ferrous iron binding"/>
    <property type="evidence" value="ECO:0007669"/>
    <property type="project" value="TreeGrafter"/>
</dbReference>
<feature type="region of interest" description="Disordered" evidence="2">
    <location>
        <begin position="132"/>
        <end position="209"/>
    </location>
</feature>
<dbReference type="OrthoDB" id="545910at2759"/>
<dbReference type="SUPFAM" id="SSF51197">
    <property type="entry name" value="Clavaminate synthase-like"/>
    <property type="match status" value="1"/>
</dbReference>